<dbReference type="PRINTS" id="PR00080">
    <property type="entry name" value="SDRFAMILY"/>
</dbReference>
<dbReference type="InterPro" id="IPR057326">
    <property type="entry name" value="KR_dom"/>
</dbReference>
<dbReference type="InterPro" id="IPR020904">
    <property type="entry name" value="Sc_DH/Rdtase_CS"/>
</dbReference>
<dbReference type="InterPro" id="IPR050259">
    <property type="entry name" value="SDR"/>
</dbReference>
<dbReference type="SUPFAM" id="SSF51735">
    <property type="entry name" value="NAD(P)-binding Rossmann-fold domains"/>
    <property type="match status" value="1"/>
</dbReference>
<dbReference type="PROSITE" id="PS00061">
    <property type="entry name" value="ADH_SHORT"/>
    <property type="match status" value="1"/>
</dbReference>
<evidence type="ECO:0000313" key="4">
    <source>
        <dbReference type="Proteomes" id="UP001595843"/>
    </source>
</evidence>
<keyword evidence="3" id="KW-0648">Protein biosynthesis</keyword>
<dbReference type="Pfam" id="PF13561">
    <property type="entry name" value="adh_short_C2"/>
    <property type="match status" value="1"/>
</dbReference>
<dbReference type="PRINTS" id="PR00081">
    <property type="entry name" value="GDHRDH"/>
</dbReference>
<dbReference type="InterPro" id="IPR002347">
    <property type="entry name" value="SDR_fam"/>
</dbReference>
<keyword evidence="3" id="KW-0251">Elongation factor</keyword>
<dbReference type="PANTHER" id="PTHR42879">
    <property type="entry name" value="3-OXOACYL-(ACYL-CARRIER-PROTEIN) REDUCTASE"/>
    <property type="match status" value="1"/>
</dbReference>
<dbReference type="NCBIfam" id="NF047420">
    <property type="entry name" value="EF_P_mod_YmfI"/>
    <property type="match status" value="1"/>
</dbReference>
<sequence>MEKSLQAETALISGGSRGIGAAIARKLAAAGASVAVNYQHCSEKAQAVKEACSALGVQSRIYQADIRSREEVSKMAERVFRELGEPSILIHSAGVAGESLLFQDVTDDEYDRLMDTHVRGAYLLVQAVLPAMIRRRFGRIVLVSSIWGESGGAGEVVYSAAKGALNGMTRALAKELAPSGITVNAVAPGAILTDMLTDQLSEKERSKLAEQIPSGRLGETDEVASLTAYLCQREASYLTGQVLHINGGWFP</sequence>
<evidence type="ECO:0000259" key="2">
    <source>
        <dbReference type="SMART" id="SM00822"/>
    </source>
</evidence>
<dbReference type="EMBL" id="JBHSAP010000018">
    <property type="protein sequence ID" value="MFC4077902.1"/>
    <property type="molecule type" value="Genomic_DNA"/>
</dbReference>
<reference evidence="4" key="1">
    <citation type="journal article" date="2019" name="Int. J. Syst. Evol. Microbiol.">
        <title>The Global Catalogue of Microorganisms (GCM) 10K type strain sequencing project: providing services to taxonomists for standard genome sequencing and annotation.</title>
        <authorList>
            <consortium name="The Broad Institute Genomics Platform"/>
            <consortium name="The Broad Institute Genome Sequencing Center for Infectious Disease"/>
            <person name="Wu L."/>
            <person name="Ma J."/>
        </authorList>
    </citation>
    <scope>NUCLEOTIDE SEQUENCE [LARGE SCALE GENOMIC DNA]</scope>
    <source>
        <strain evidence="4">IBRC-M 10813</strain>
    </source>
</reference>
<organism evidence="3 4">
    <name type="scientific">Salinithrix halophila</name>
    <dbReference type="NCBI Taxonomy" id="1485204"/>
    <lineage>
        <taxon>Bacteria</taxon>
        <taxon>Bacillati</taxon>
        <taxon>Bacillota</taxon>
        <taxon>Bacilli</taxon>
        <taxon>Bacillales</taxon>
        <taxon>Thermoactinomycetaceae</taxon>
        <taxon>Salinithrix</taxon>
    </lineage>
</organism>
<protein>
    <submittedName>
        <fullName evidence="3">Elongation factor P 5-aminopentanone reductase</fullName>
    </submittedName>
</protein>
<accession>A0ABV8JIV7</accession>
<dbReference type="InterPro" id="IPR036291">
    <property type="entry name" value="NAD(P)-bd_dom_sf"/>
</dbReference>
<name>A0ABV8JIV7_9BACL</name>
<proteinExistence type="inferred from homology"/>
<dbReference type="SMART" id="SM00822">
    <property type="entry name" value="PKS_KR"/>
    <property type="match status" value="1"/>
</dbReference>
<keyword evidence="4" id="KW-1185">Reference proteome</keyword>
<dbReference type="GO" id="GO:0003746">
    <property type="term" value="F:translation elongation factor activity"/>
    <property type="evidence" value="ECO:0007669"/>
    <property type="project" value="UniProtKB-KW"/>
</dbReference>
<comment type="caution">
    <text evidence="3">The sequence shown here is derived from an EMBL/GenBank/DDBJ whole genome shotgun (WGS) entry which is preliminary data.</text>
</comment>
<evidence type="ECO:0000313" key="3">
    <source>
        <dbReference type="EMBL" id="MFC4077902.1"/>
    </source>
</evidence>
<evidence type="ECO:0000256" key="1">
    <source>
        <dbReference type="ARBA" id="ARBA00006484"/>
    </source>
</evidence>
<dbReference type="Proteomes" id="UP001595843">
    <property type="component" value="Unassembled WGS sequence"/>
</dbReference>
<dbReference type="Gene3D" id="3.40.50.720">
    <property type="entry name" value="NAD(P)-binding Rossmann-like Domain"/>
    <property type="match status" value="1"/>
</dbReference>
<dbReference type="NCBIfam" id="NF009466">
    <property type="entry name" value="PRK12826.1-2"/>
    <property type="match status" value="1"/>
</dbReference>
<comment type="similarity">
    <text evidence="1">Belongs to the short-chain dehydrogenases/reductases (SDR) family.</text>
</comment>
<dbReference type="RefSeq" id="WP_380705737.1">
    <property type="nucleotide sequence ID" value="NZ_JBHSAP010000018.1"/>
</dbReference>
<dbReference type="PANTHER" id="PTHR42879:SF2">
    <property type="entry name" value="3-OXOACYL-[ACYL-CARRIER-PROTEIN] REDUCTASE FABG"/>
    <property type="match status" value="1"/>
</dbReference>
<gene>
    <name evidence="3" type="primary">ymfI</name>
    <name evidence="3" type="ORF">ACFOUO_13960</name>
</gene>
<feature type="domain" description="Ketoreductase" evidence="2">
    <location>
        <begin position="8"/>
        <end position="189"/>
    </location>
</feature>